<dbReference type="SUPFAM" id="SSF46934">
    <property type="entry name" value="UBA-like"/>
    <property type="match status" value="1"/>
</dbReference>
<keyword evidence="3" id="KW-0064">Aspartyl protease</keyword>
<comment type="similarity">
    <text evidence="1">Belongs to the DDI1 family.</text>
</comment>
<dbReference type="Gene3D" id="1.10.8.10">
    <property type="entry name" value="DNA helicase RuvA subunit, C-terminal domain"/>
    <property type="match status" value="1"/>
</dbReference>
<evidence type="ECO:0000259" key="5">
    <source>
        <dbReference type="PROSITE" id="PS50030"/>
    </source>
</evidence>
<comment type="caution">
    <text evidence="7">The sequence shown here is derived from an EMBL/GenBank/DDBJ whole genome shotgun (WGS) entry which is preliminary data.</text>
</comment>
<dbReference type="Pfam" id="PF00627">
    <property type="entry name" value="UBA"/>
    <property type="match status" value="1"/>
</dbReference>
<dbReference type="PROSITE" id="PS50175">
    <property type="entry name" value="ASP_PROT_RETROV"/>
    <property type="match status" value="1"/>
</dbReference>
<keyword evidence="2" id="KW-0645">Protease</keyword>
<dbReference type="SMART" id="SM00165">
    <property type="entry name" value="UBA"/>
    <property type="match status" value="1"/>
</dbReference>
<dbReference type="OrthoDB" id="1047367at2759"/>
<evidence type="ECO:0000313" key="8">
    <source>
        <dbReference type="Proteomes" id="UP000276133"/>
    </source>
</evidence>
<name>A0A3M7PSY3_BRAPC</name>
<gene>
    <name evidence="7" type="ORF">BpHYR1_048985</name>
</gene>
<dbReference type="PANTHER" id="PTHR15397">
    <property type="entry name" value="SODIUM-GLUCOSE COTRANSPORTER REGULATORY PROTEIN -RELATED"/>
    <property type="match status" value="1"/>
</dbReference>
<dbReference type="EMBL" id="REGN01008953">
    <property type="protein sequence ID" value="RNA02262.1"/>
    <property type="molecule type" value="Genomic_DNA"/>
</dbReference>
<dbReference type="GO" id="GO:0006508">
    <property type="term" value="P:proteolysis"/>
    <property type="evidence" value="ECO:0007669"/>
    <property type="project" value="UniProtKB-KW"/>
</dbReference>
<dbReference type="InterPro" id="IPR001995">
    <property type="entry name" value="Peptidase_A2_cat"/>
</dbReference>
<sequence length="247" mass="27406">MNQISHGDLSSMASNQQSEFDLENQRRIAEAIRLENIQQNMEHALEYMPEAFGNVVMLYINCQVNGHNVKAFVDSGAQMTIMSSACAERCGIMRLVDNRWAGIAKGVGTQKIVGRVHLAQIQIENKFLTTAFSILENQPMDMLLGLDLLKRHQCVIDLERNVLMIKSANVETKFLSESELPASAKMNFPDSAEDLKMTSSHPESAIDNLVKLGFSRNDAIEALNSSNGNEDLAKLKLLAKSLQAPKK</sequence>
<evidence type="ECO:0000256" key="1">
    <source>
        <dbReference type="ARBA" id="ARBA00009136"/>
    </source>
</evidence>
<dbReference type="FunFam" id="2.40.70.10:FF:000005">
    <property type="entry name" value="DNA damage inducible 1 homolog 2"/>
    <property type="match status" value="1"/>
</dbReference>
<feature type="domain" description="Peptidase A2" evidence="6">
    <location>
        <begin position="69"/>
        <end position="148"/>
    </location>
</feature>
<evidence type="ECO:0000256" key="4">
    <source>
        <dbReference type="ARBA" id="ARBA00022801"/>
    </source>
</evidence>
<evidence type="ECO:0000259" key="6">
    <source>
        <dbReference type="PROSITE" id="PS50175"/>
    </source>
</evidence>
<keyword evidence="4" id="KW-0378">Hydrolase</keyword>
<keyword evidence="8" id="KW-1185">Reference proteome</keyword>
<dbReference type="CDD" id="cd05479">
    <property type="entry name" value="RP_DDI"/>
    <property type="match status" value="1"/>
</dbReference>
<organism evidence="7 8">
    <name type="scientific">Brachionus plicatilis</name>
    <name type="common">Marine rotifer</name>
    <name type="synonym">Brachionus muelleri</name>
    <dbReference type="NCBI Taxonomy" id="10195"/>
    <lineage>
        <taxon>Eukaryota</taxon>
        <taxon>Metazoa</taxon>
        <taxon>Spiralia</taxon>
        <taxon>Gnathifera</taxon>
        <taxon>Rotifera</taxon>
        <taxon>Eurotatoria</taxon>
        <taxon>Monogononta</taxon>
        <taxon>Pseudotrocha</taxon>
        <taxon>Ploima</taxon>
        <taxon>Brachionidae</taxon>
        <taxon>Brachionus</taxon>
    </lineage>
</organism>
<dbReference type="Proteomes" id="UP000276133">
    <property type="component" value="Unassembled WGS sequence"/>
</dbReference>
<evidence type="ECO:0000256" key="3">
    <source>
        <dbReference type="ARBA" id="ARBA00022750"/>
    </source>
</evidence>
<dbReference type="InterPro" id="IPR015940">
    <property type="entry name" value="UBA"/>
</dbReference>
<dbReference type="SUPFAM" id="SSF50630">
    <property type="entry name" value="Acid proteases"/>
    <property type="match status" value="1"/>
</dbReference>
<reference evidence="7 8" key="1">
    <citation type="journal article" date="2018" name="Sci. Rep.">
        <title>Genomic signatures of local adaptation to the degree of environmental predictability in rotifers.</title>
        <authorList>
            <person name="Franch-Gras L."/>
            <person name="Hahn C."/>
            <person name="Garcia-Roger E.M."/>
            <person name="Carmona M.J."/>
            <person name="Serra M."/>
            <person name="Gomez A."/>
        </authorList>
    </citation>
    <scope>NUCLEOTIDE SEQUENCE [LARGE SCALE GENOMIC DNA]</scope>
    <source>
        <strain evidence="7">HYR1</strain>
    </source>
</reference>
<feature type="domain" description="UBA" evidence="5">
    <location>
        <begin position="200"/>
        <end position="240"/>
    </location>
</feature>
<accession>A0A3M7PSY3</accession>
<dbReference type="GO" id="GO:0004190">
    <property type="term" value="F:aspartic-type endopeptidase activity"/>
    <property type="evidence" value="ECO:0007669"/>
    <property type="project" value="UniProtKB-KW"/>
</dbReference>
<protein>
    <submittedName>
        <fullName evidence="7">DDI1-like protein</fullName>
    </submittedName>
</protein>
<evidence type="ECO:0000256" key="2">
    <source>
        <dbReference type="ARBA" id="ARBA00022670"/>
    </source>
</evidence>
<dbReference type="InterPro" id="IPR009060">
    <property type="entry name" value="UBA-like_sf"/>
</dbReference>
<dbReference type="PANTHER" id="PTHR15397:SF3">
    <property type="entry name" value="DNA DAMAGE INDUCIBLE 1 HOMOLOG 2"/>
    <property type="match status" value="1"/>
</dbReference>
<dbReference type="STRING" id="10195.A0A3M7PSY3"/>
<proteinExistence type="inferred from homology"/>
<dbReference type="InterPro" id="IPR019103">
    <property type="entry name" value="Peptidase_aspartic_DDI1-type"/>
</dbReference>
<evidence type="ECO:0000313" key="7">
    <source>
        <dbReference type="EMBL" id="RNA02262.1"/>
    </source>
</evidence>
<dbReference type="Gene3D" id="2.40.70.10">
    <property type="entry name" value="Acid Proteases"/>
    <property type="match status" value="1"/>
</dbReference>
<dbReference type="PROSITE" id="PS50030">
    <property type="entry name" value="UBA"/>
    <property type="match status" value="1"/>
</dbReference>
<dbReference type="Pfam" id="PF09668">
    <property type="entry name" value="Asp_protease"/>
    <property type="match status" value="1"/>
</dbReference>
<dbReference type="InterPro" id="IPR021109">
    <property type="entry name" value="Peptidase_aspartic_dom_sf"/>
</dbReference>
<dbReference type="AlphaFoldDB" id="A0A3M7PSY3"/>